<comment type="subcellular location">
    <subcellularLocation>
        <location evidence="5">Cell membrane</location>
        <topology evidence="5">Multi-pass membrane protein</topology>
    </subcellularLocation>
    <subcellularLocation>
        <location evidence="1">Membrane</location>
        <topology evidence="1">Multi-pass membrane protein</topology>
    </subcellularLocation>
</comment>
<feature type="compositionally biased region" description="Low complexity" evidence="6">
    <location>
        <begin position="1"/>
        <end position="18"/>
    </location>
</feature>
<keyword evidence="5" id="KW-0813">Transport</keyword>
<feature type="region of interest" description="Disordered" evidence="6">
    <location>
        <begin position="1"/>
        <end position="96"/>
    </location>
</feature>
<feature type="transmembrane region" description="Helical" evidence="5">
    <location>
        <begin position="321"/>
        <end position="339"/>
    </location>
</feature>
<evidence type="ECO:0000256" key="1">
    <source>
        <dbReference type="ARBA" id="ARBA00004141"/>
    </source>
</evidence>
<dbReference type="InterPro" id="IPR013525">
    <property type="entry name" value="ABC2_TM"/>
</dbReference>
<comment type="similarity">
    <text evidence="5">Belongs to the ABC-2 integral membrane protein family.</text>
</comment>
<feature type="domain" description="ABC transmembrane type-2" evidence="7">
    <location>
        <begin position="119"/>
        <end position="342"/>
    </location>
</feature>
<dbReference type="GO" id="GO:0140359">
    <property type="term" value="F:ABC-type transporter activity"/>
    <property type="evidence" value="ECO:0007669"/>
    <property type="project" value="InterPro"/>
</dbReference>
<comment type="caution">
    <text evidence="8">The sequence shown here is derived from an EMBL/GenBank/DDBJ whole genome shotgun (WGS) entry which is preliminary data.</text>
</comment>
<evidence type="ECO:0000256" key="5">
    <source>
        <dbReference type="RuleBase" id="RU361157"/>
    </source>
</evidence>
<dbReference type="GO" id="GO:0005886">
    <property type="term" value="C:plasma membrane"/>
    <property type="evidence" value="ECO:0007669"/>
    <property type="project" value="UniProtKB-SubCell"/>
</dbReference>
<proteinExistence type="inferred from homology"/>
<dbReference type="AlphaFoldDB" id="A0A939FJ38"/>
<feature type="transmembrane region" description="Helical" evidence="5">
    <location>
        <begin position="235"/>
        <end position="254"/>
    </location>
</feature>
<evidence type="ECO:0000256" key="4">
    <source>
        <dbReference type="ARBA" id="ARBA00023136"/>
    </source>
</evidence>
<accession>A0A939FJ38</accession>
<feature type="compositionally biased region" description="Low complexity" evidence="6">
    <location>
        <begin position="84"/>
        <end position="96"/>
    </location>
</feature>
<feature type="transmembrane region" description="Helical" evidence="5">
    <location>
        <begin position="159"/>
        <end position="178"/>
    </location>
</feature>
<evidence type="ECO:0000313" key="9">
    <source>
        <dbReference type="Proteomes" id="UP000664781"/>
    </source>
</evidence>
<keyword evidence="4 5" id="KW-0472">Membrane</keyword>
<dbReference type="EMBL" id="JAFMOF010000001">
    <property type="protein sequence ID" value="MBO0652202.1"/>
    <property type="molecule type" value="Genomic_DNA"/>
</dbReference>
<keyword evidence="9" id="KW-1185">Reference proteome</keyword>
<evidence type="ECO:0000256" key="3">
    <source>
        <dbReference type="ARBA" id="ARBA00022989"/>
    </source>
</evidence>
<dbReference type="PANTHER" id="PTHR43027">
    <property type="entry name" value="DOXORUBICIN RESISTANCE ABC TRANSPORTER PERMEASE PROTEIN DRRC-RELATED"/>
    <property type="match status" value="1"/>
</dbReference>
<feature type="transmembrane region" description="Helical" evidence="5">
    <location>
        <begin position="266"/>
        <end position="285"/>
    </location>
</feature>
<name>A0A939FJ38_9ACTN</name>
<reference evidence="8" key="1">
    <citation type="submission" date="2021-03" db="EMBL/GenBank/DDBJ databases">
        <title>Streptomyces strains.</title>
        <authorList>
            <person name="Lund M.B."/>
            <person name="Toerring T."/>
        </authorList>
    </citation>
    <scope>NUCLEOTIDE SEQUENCE</scope>
    <source>
        <strain evidence="8">JCM 4242</strain>
    </source>
</reference>
<feature type="transmembrane region" description="Helical" evidence="5">
    <location>
        <begin position="198"/>
        <end position="223"/>
    </location>
</feature>
<dbReference type="PANTHER" id="PTHR43027:SF2">
    <property type="entry name" value="TRANSPORT PERMEASE PROTEIN"/>
    <property type="match status" value="1"/>
</dbReference>
<gene>
    <name evidence="8" type="ORF">J1792_05190</name>
</gene>
<sequence length="349" mass="36521">MVRRGPAAAGRAGRPAARGGRRADRAADEGAAADPHRTAGLGAGEGHRAGRARRADRLAGRGVPRDSGHDGGEGRVMAGNGMRPAGTTGTGVPTSSTTVAGRALALGRAELTLLLRNKSALYITLLMPVFMVYAMRSGTKNLDLEATGLSVKEVTMTGAFGYVLLFVVYYHLMSAYTARREELVLKRLRTGETGDAEILAGAALPSAAIALAQCVLLVVAGSVWLDMPAPARPDLLLVGVLLGIVLLAALAAASTALARTSESAQLAAMPLAMVSMLGSGMFWPLAAMPEALARFCEVLPMTPVVELMRTGWLGGASTAEILGRLGAALVWVIVGVFAVRRWFRWEPRR</sequence>
<organism evidence="8 9">
    <name type="scientific">Streptomyces triculaminicus</name>
    <dbReference type="NCBI Taxonomy" id="2816232"/>
    <lineage>
        <taxon>Bacteria</taxon>
        <taxon>Bacillati</taxon>
        <taxon>Actinomycetota</taxon>
        <taxon>Actinomycetes</taxon>
        <taxon>Kitasatosporales</taxon>
        <taxon>Streptomycetaceae</taxon>
        <taxon>Streptomyces</taxon>
    </lineage>
</organism>
<dbReference type="Pfam" id="PF01061">
    <property type="entry name" value="ABC2_membrane"/>
    <property type="match status" value="1"/>
</dbReference>
<evidence type="ECO:0000256" key="2">
    <source>
        <dbReference type="ARBA" id="ARBA00022692"/>
    </source>
</evidence>
<keyword evidence="2 5" id="KW-0812">Transmembrane</keyword>
<feature type="compositionally biased region" description="Basic and acidic residues" evidence="6">
    <location>
        <begin position="45"/>
        <end position="73"/>
    </location>
</feature>
<dbReference type="PROSITE" id="PS51012">
    <property type="entry name" value="ABC_TM2"/>
    <property type="match status" value="1"/>
</dbReference>
<feature type="transmembrane region" description="Helical" evidence="5">
    <location>
        <begin position="120"/>
        <end position="139"/>
    </location>
</feature>
<evidence type="ECO:0000313" key="8">
    <source>
        <dbReference type="EMBL" id="MBO0652202.1"/>
    </source>
</evidence>
<keyword evidence="3 5" id="KW-1133">Transmembrane helix</keyword>
<dbReference type="InterPro" id="IPR047817">
    <property type="entry name" value="ABC2_TM_bact-type"/>
</dbReference>
<dbReference type="Proteomes" id="UP000664781">
    <property type="component" value="Unassembled WGS sequence"/>
</dbReference>
<evidence type="ECO:0000259" key="7">
    <source>
        <dbReference type="PROSITE" id="PS51012"/>
    </source>
</evidence>
<dbReference type="InterPro" id="IPR052902">
    <property type="entry name" value="ABC-2_transporter"/>
</dbReference>
<keyword evidence="5" id="KW-1003">Cell membrane</keyword>
<evidence type="ECO:0000256" key="6">
    <source>
        <dbReference type="SAM" id="MobiDB-lite"/>
    </source>
</evidence>
<protein>
    <recommendedName>
        <fullName evidence="5">Transport permease protein</fullName>
    </recommendedName>
</protein>